<keyword evidence="2" id="KW-0808">Transferase</keyword>
<dbReference type="Gene3D" id="3.40.50.2000">
    <property type="entry name" value="Glycogen Phosphorylase B"/>
    <property type="match status" value="2"/>
</dbReference>
<accession>A0A5N4W3P0</accession>
<evidence type="ECO:0000313" key="3">
    <source>
        <dbReference type="Proteomes" id="UP000325788"/>
    </source>
</evidence>
<feature type="domain" description="Glycosyltransferase subfamily 4-like N-terminal" evidence="1">
    <location>
        <begin position="22"/>
        <end position="210"/>
    </location>
</feature>
<name>A0A5N4W3P0_9GAMM</name>
<dbReference type="Proteomes" id="UP000325788">
    <property type="component" value="Unassembled WGS sequence"/>
</dbReference>
<sequence length="391" mass="45167">MRIFIIAAFFPPINMIGAVRPYQLAKFLVNQGHEVTVFTSYKDNHVSKDYNADISNINIIDVGPHSIISALDFENPNFKKFNIIKKIMVYFMYPDHYFFSKKKYIKEIEKNIVAGHKPDLILSMALPFSLHCVARDIKNKYPDIKWFADNRDLWATTTYRKMPMFMRGIDKWFEKKIFNNADNILVVTNHMKKVMEEYLNANINVIRNGLLLENSENENQGIVSSGLIYTGGLYAGLRDINPLFEALNILKSDKKIEFYGSEKNVVQAYKEKYPNLNILNFEKKPRHQILEIQKSAEYLIIALGTNAFEKGVLTGKFYEYVAARKPIIALCDEDGELAFLINKYKLGVATRDSEKIARYISGNKEISTSIPVELTSDFQFERLMSLIKELK</sequence>
<reference evidence="2 3" key="1">
    <citation type="submission" date="2019-09" db="EMBL/GenBank/DDBJ databases">
        <title>Draft genome sequence of Acinetobacter tandoii W4-4-4 isolated from environmental water sample.</title>
        <authorList>
            <person name="Wee S.K."/>
            <person name="Yan B."/>
            <person name="Mustaffa S.B."/>
            <person name="Yap E.P.H."/>
        </authorList>
    </citation>
    <scope>NUCLEOTIDE SEQUENCE [LARGE SCALE GENOMIC DNA]</scope>
    <source>
        <strain evidence="2 3">W4-4-4</strain>
    </source>
</reference>
<dbReference type="SUPFAM" id="SSF53756">
    <property type="entry name" value="UDP-Glycosyltransferase/glycogen phosphorylase"/>
    <property type="match status" value="1"/>
</dbReference>
<gene>
    <name evidence="2" type="ORF">F4W09_14105</name>
</gene>
<evidence type="ECO:0000259" key="1">
    <source>
        <dbReference type="Pfam" id="PF13439"/>
    </source>
</evidence>
<protein>
    <submittedName>
        <fullName evidence="2">Glycosyltransferase family 4 protein</fullName>
    </submittedName>
</protein>
<dbReference type="EMBL" id="VXLD01000012">
    <property type="protein sequence ID" value="KAB1852717.1"/>
    <property type="molecule type" value="Genomic_DNA"/>
</dbReference>
<dbReference type="AlphaFoldDB" id="A0A5N4W3P0"/>
<organism evidence="2 3">
    <name type="scientific">Acinetobacter tandoii</name>
    <dbReference type="NCBI Taxonomy" id="202954"/>
    <lineage>
        <taxon>Bacteria</taxon>
        <taxon>Pseudomonadati</taxon>
        <taxon>Pseudomonadota</taxon>
        <taxon>Gammaproteobacteria</taxon>
        <taxon>Moraxellales</taxon>
        <taxon>Moraxellaceae</taxon>
        <taxon>Acinetobacter</taxon>
    </lineage>
</organism>
<dbReference type="RefSeq" id="WP_151505124.1">
    <property type="nucleotide sequence ID" value="NZ_VXLD01000012.1"/>
</dbReference>
<dbReference type="Pfam" id="PF13439">
    <property type="entry name" value="Glyco_transf_4"/>
    <property type="match status" value="1"/>
</dbReference>
<comment type="caution">
    <text evidence="2">The sequence shown here is derived from an EMBL/GenBank/DDBJ whole genome shotgun (WGS) entry which is preliminary data.</text>
</comment>
<dbReference type="GO" id="GO:0016757">
    <property type="term" value="F:glycosyltransferase activity"/>
    <property type="evidence" value="ECO:0007669"/>
    <property type="project" value="UniProtKB-ARBA"/>
</dbReference>
<dbReference type="InterPro" id="IPR028098">
    <property type="entry name" value="Glyco_trans_4-like_N"/>
</dbReference>
<proteinExistence type="predicted"/>
<evidence type="ECO:0000313" key="2">
    <source>
        <dbReference type="EMBL" id="KAB1852717.1"/>
    </source>
</evidence>